<protein>
    <recommendedName>
        <fullName evidence="2">histidine kinase</fullName>
        <ecNumber evidence="2">2.7.13.3</ecNumber>
    </recommendedName>
</protein>
<organism evidence="7 8">
    <name type="scientific">Parafrankia colletiae</name>
    <dbReference type="NCBI Taxonomy" id="573497"/>
    <lineage>
        <taxon>Bacteria</taxon>
        <taxon>Bacillati</taxon>
        <taxon>Actinomycetota</taxon>
        <taxon>Actinomycetes</taxon>
        <taxon>Frankiales</taxon>
        <taxon>Frankiaceae</taxon>
        <taxon>Parafrankia</taxon>
    </lineage>
</organism>
<dbReference type="SUPFAM" id="SSF55874">
    <property type="entry name" value="ATPase domain of HSP90 chaperone/DNA topoisomerase II/histidine kinase"/>
    <property type="match status" value="1"/>
</dbReference>
<dbReference type="EC" id="2.7.13.3" evidence="2"/>
<dbReference type="InterPro" id="IPR036890">
    <property type="entry name" value="HATPase_C_sf"/>
</dbReference>
<dbReference type="InterPro" id="IPR014710">
    <property type="entry name" value="RmlC-like_jellyroll"/>
</dbReference>
<comment type="caution">
    <text evidence="7">The sequence shown here is derived from an EMBL/GenBank/DDBJ whole genome shotgun (WGS) entry which is preliminary data.</text>
</comment>
<dbReference type="GO" id="GO:0000160">
    <property type="term" value="P:phosphorelay signal transduction system"/>
    <property type="evidence" value="ECO:0007669"/>
    <property type="project" value="UniProtKB-KW"/>
</dbReference>
<dbReference type="Gene3D" id="3.30.565.10">
    <property type="entry name" value="Histidine kinase-like ATPase, C-terminal domain"/>
    <property type="match status" value="1"/>
</dbReference>
<dbReference type="SMART" id="SM00387">
    <property type="entry name" value="HATPase_c"/>
    <property type="match status" value="1"/>
</dbReference>
<accession>A0A1S1QJC0</accession>
<dbReference type="EMBL" id="MBLM01000129">
    <property type="protein sequence ID" value="OHV34070.1"/>
    <property type="molecule type" value="Genomic_DNA"/>
</dbReference>
<dbReference type="SMART" id="SM00100">
    <property type="entry name" value="cNMP"/>
    <property type="match status" value="1"/>
</dbReference>
<evidence type="ECO:0000313" key="7">
    <source>
        <dbReference type="EMBL" id="OHV34070.1"/>
    </source>
</evidence>
<reference evidence="8" key="1">
    <citation type="submission" date="2016-07" db="EMBL/GenBank/DDBJ databases">
        <title>Sequence Frankia sp. strain CcI1.17.</title>
        <authorList>
            <person name="Ghodhbane-Gtari F."/>
            <person name="Swanson E."/>
            <person name="Gueddou A."/>
            <person name="Morris K."/>
            <person name="Hezbri K."/>
            <person name="Ktari A."/>
            <person name="Nouioui I."/>
            <person name="Abebe-Akele F."/>
            <person name="Simpson S."/>
            <person name="Thomas K."/>
            <person name="Gtari M."/>
            <person name="Tisa L.S."/>
            <person name="Hurst S."/>
        </authorList>
    </citation>
    <scope>NUCLEOTIDE SEQUENCE [LARGE SCALE GENOMIC DNA]</scope>
    <source>
        <strain evidence="8">Cc1.17</strain>
    </source>
</reference>
<dbReference type="InterPro" id="IPR005467">
    <property type="entry name" value="His_kinase_dom"/>
</dbReference>
<dbReference type="PROSITE" id="PS50109">
    <property type="entry name" value="HIS_KIN"/>
    <property type="match status" value="1"/>
</dbReference>
<name>A0A1S1QJC0_9ACTN</name>
<keyword evidence="7" id="KW-0547">Nucleotide-binding</keyword>
<evidence type="ECO:0000256" key="3">
    <source>
        <dbReference type="ARBA" id="ARBA00022777"/>
    </source>
</evidence>
<dbReference type="CDD" id="cd00038">
    <property type="entry name" value="CAP_ED"/>
    <property type="match status" value="1"/>
</dbReference>
<evidence type="ECO:0000313" key="8">
    <source>
        <dbReference type="Proteomes" id="UP000179627"/>
    </source>
</evidence>
<dbReference type="PANTHER" id="PTHR43065">
    <property type="entry name" value="SENSOR HISTIDINE KINASE"/>
    <property type="match status" value="1"/>
</dbReference>
<evidence type="ECO:0000256" key="2">
    <source>
        <dbReference type="ARBA" id="ARBA00012438"/>
    </source>
</evidence>
<comment type="catalytic activity">
    <reaction evidence="1">
        <text>ATP + protein L-histidine = ADP + protein N-phospho-L-histidine.</text>
        <dbReference type="EC" id="2.7.13.3"/>
    </reaction>
</comment>
<keyword evidence="7" id="KW-0067">ATP-binding</keyword>
<dbReference type="SUPFAM" id="SSF51206">
    <property type="entry name" value="cAMP-binding domain-like"/>
    <property type="match status" value="1"/>
</dbReference>
<gene>
    <name evidence="7" type="ORF">CC117_22240</name>
</gene>
<proteinExistence type="predicted"/>
<dbReference type="PRINTS" id="PR00344">
    <property type="entry name" value="BCTRLSENSOR"/>
</dbReference>
<dbReference type="Pfam" id="PF00027">
    <property type="entry name" value="cNMP_binding"/>
    <property type="match status" value="1"/>
</dbReference>
<dbReference type="Gene3D" id="1.10.287.130">
    <property type="match status" value="1"/>
</dbReference>
<feature type="domain" description="Histidine kinase" evidence="6">
    <location>
        <begin position="294"/>
        <end position="465"/>
    </location>
</feature>
<dbReference type="InterPro" id="IPR003594">
    <property type="entry name" value="HATPase_dom"/>
</dbReference>
<feature type="domain" description="Cyclic nucleotide-binding" evidence="5">
    <location>
        <begin position="11"/>
        <end position="72"/>
    </location>
</feature>
<dbReference type="Proteomes" id="UP000179627">
    <property type="component" value="Unassembled WGS sequence"/>
</dbReference>
<dbReference type="Gene3D" id="2.60.120.10">
    <property type="entry name" value="Jelly Rolls"/>
    <property type="match status" value="1"/>
</dbReference>
<sequence>MRVEDLRGLDLFAGLSDEQFAELAAGDSEVRIEPGAELFREGDPADFWWVLVEGAIDLVRQLGGEPSVVGRMDAPGRWAGGFRAWDEQGVYLATGRGAVPGRVLRVPADVLRARVDSWFPFGSHLIRGVYGTARSIEATARQRESLAALGTLAAGLAHEINNPAAAATRAVGDVTETFQTVLAAVTRLASGGLTGPTADRFAELDALRAEIRPPAAPLSPLAAADLEDDLSAWLADHGVEDEWAIAAPLAAAGVGVAWCDRAAGVLGDGPVLQAGLQWVAGTLATTSILAELGEATRRISGLVTAITSYSQMDRGSLQLVDLTDGLDSTVAVLGHRLGTGVTVVRDYAPDMPRVQVHAGELNQVWTNLIDNAIDAMNGTGTLTLTTRAEPGAVLVDVTDTGHGMSPEVAARAFEAFFTTRDVGRGTGLGLDIARRIVTERHGGTITIAARRPGHTTLHVRLPTSRVEARHS</sequence>
<dbReference type="PANTHER" id="PTHR43065:SF48">
    <property type="entry name" value="HISTIDINE KINASE"/>
    <property type="match status" value="1"/>
</dbReference>
<dbReference type="PROSITE" id="PS50042">
    <property type="entry name" value="CNMP_BINDING_3"/>
    <property type="match status" value="1"/>
</dbReference>
<dbReference type="GO" id="GO:0004673">
    <property type="term" value="F:protein histidine kinase activity"/>
    <property type="evidence" value="ECO:0007669"/>
    <property type="project" value="UniProtKB-EC"/>
</dbReference>
<dbReference type="InterPro" id="IPR000595">
    <property type="entry name" value="cNMP-bd_dom"/>
</dbReference>
<keyword evidence="8" id="KW-1185">Reference proteome</keyword>
<keyword evidence="4" id="KW-0902">Two-component regulatory system</keyword>
<keyword evidence="3" id="KW-0808">Transferase</keyword>
<evidence type="ECO:0000259" key="6">
    <source>
        <dbReference type="PROSITE" id="PS50109"/>
    </source>
</evidence>
<dbReference type="InterPro" id="IPR004358">
    <property type="entry name" value="Sig_transdc_His_kin-like_C"/>
</dbReference>
<evidence type="ECO:0000256" key="4">
    <source>
        <dbReference type="ARBA" id="ARBA00023012"/>
    </source>
</evidence>
<dbReference type="GO" id="GO:0005524">
    <property type="term" value="F:ATP binding"/>
    <property type="evidence" value="ECO:0007669"/>
    <property type="project" value="UniProtKB-KW"/>
</dbReference>
<evidence type="ECO:0000256" key="1">
    <source>
        <dbReference type="ARBA" id="ARBA00000085"/>
    </source>
</evidence>
<dbReference type="OrthoDB" id="1931120at2"/>
<dbReference type="Pfam" id="PF02518">
    <property type="entry name" value="HATPase_c"/>
    <property type="match status" value="1"/>
</dbReference>
<keyword evidence="3" id="KW-0418">Kinase</keyword>
<evidence type="ECO:0000259" key="5">
    <source>
        <dbReference type="PROSITE" id="PS50042"/>
    </source>
</evidence>
<dbReference type="AlphaFoldDB" id="A0A1S1QJC0"/>
<dbReference type="InterPro" id="IPR018490">
    <property type="entry name" value="cNMP-bd_dom_sf"/>
</dbReference>